<proteinExistence type="predicted"/>
<accession>U9TAP3</accession>
<protein>
    <recommendedName>
        <fullName evidence="2">DDE-1 domain-containing protein</fullName>
    </recommendedName>
</protein>
<evidence type="ECO:0000259" key="2">
    <source>
        <dbReference type="Pfam" id="PF03184"/>
    </source>
</evidence>
<dbReference type="GO" id="GO:0003676">
    <property type="term" value="F:nucleic acid binding"/>
    <property type="evidence" value="ECO:0007669"/>
    <property type="project" value="InterPro"/>
</dbReference>
<sequence>MLRENRQLIDNARCHESENINSLSNVKVHFLPPNTTSFLQPLDQGIIYSLKAQYRKLLCQNRIQAYDFYEDMSKITEDDNLQMMNVNQEVDQEVATSQHQEVNVQEVTSSQNSRM</sequence>
<dbReference type="Pfam" id="PF03184">
    <property type="entry name" value="DDE_1"/>
    <property type="match status" value="1"/>
</dbReference>
<dbReference type="InterPro" id="IPR004875">
    <property type="entry name" value="DDE_SF_endonuclease_dom"/>
</dbReference>
<evidence type="ECO:0000313" key="3">
    <source>
        <dbReference type="EMBL" id="ESA04472.1"/>
    </source>
</evidence>
<organism evidence="3">
    <name type="scientific">Rhizophagus irregularis (strain DAOM 181602 / DAOM 197198 / MUCL 43194)</name>
    <name type="common">Arbuscular mycorrhizal fungus</name>
    <name type="synonym">Glomus intraradices</name>
    <dbReference type="NCBI Taxonomy" id="747089"/>
    <lineage>
        <taxon>Eukaryota</taxon>
        <taxon>Fungi</taxon>
        <taxon>Fungi incertae sedis</taxon>
        <taxon>Mucoromycota</taxon>
        <taxon>Glomeromycotina</taxon>
        <taxon>Glomeromycetes</taxon>
        <taxon>Glomerales</taxon>
        <taxon>Glomeraceae</taxon>
        <taxon>Rhizophagus</taxon>
    </lineage>
</organism>
<evidence type="ECO:0000256" key="1">
    <source>
        <dbReference type="SAM" id="MobiDB-lite"/>
    </source>
</evidence>
<feature type="region of interest" description="Disordered" evidence="1">
    <location>
        <begin position="92"/>
        <end position="115"/>
    </location>
</feature>
<gene>
    <name evidence="3" type="ORF">GLOINDRAFT_4554</name>
</gene>
<name>U9TAP3_RHIID</name>
<feature type="domain" description="DDE-1" evidence="2">
    <location>
        <begin position="8"/>
        <end position="84"/>
    </location>
</feature>
<reference evidence="3" key="1">
    <citation type="submission" date="2013-07" db="EMBL/GenBank/DDBJ databases">
        <title>The genome of an arbuscular mycorrhizal fungus provides insights into the evolution of the oldest plant symbiosis.</title>
        <authorList>
            <consortium name="DOE Joint Genome Institute"/>
            <person name="Tisserant E."/>
            <person name="Malbreil M."/>
            <person name="Kuo A."/>
            <person name="Kohler A."/>
            <person name="Symeonidi A."/>
            <person name="Balestrini R."/>
            <person name="Charron P."/>
            <person name="Duensing N."/>
            <person name="Frei-dit-Frey N."/>
            <person name="Gianinazzi-Pearson V."/>
            <person name="Gilbert B."/>
            <person name="Handa Y."/>
            <person name="Hijri M."/>
            <person name="Kaul R."/>
            <person name="Kawaguchi M."/>
            <person name="Krajinski F."/>
            <person name="Lammers P."/>
            <person name="Lapierre D."/>
            <person name="Masclaux F.G."/>
            <person name="Murat C."/>
            <person name="Morin E."/>
            <person name="Ndikumana S."/>
            <person name="Pagni M."/>
            <person name="Petitpierre D."/>
            <person name="Requena N."/>
            <person name="Rosikiewicz P."/>
            <person name="Riley R."/>
            <person name="Saito K."/>
            <person name="San Clemente H."/>
            <person name="Shapiro H."/>
            <person name="van Tuinen D."/>
            <person name="Becard G."/>
            <person name="Bonfante P."/>
            <person name="Paszkowski U."/>
            <person name="Shachar-Hill Y."/>
            <person name="Young J.P."/>
            <person name="Sanders I.R."/>
            <person name="Henrissat B."/>
            <person name="Rensing S.A."/>
            <person name="Grigoriev I.V."/>
            <person name="Corradi N."/>
            <person name="Roux C."/>
            <person name="Martin F."/>
        </authorList>
    </citation>
    <scope>NUCLEOTIDE SEQUENCE</scope>
    <source>
        <strain evidence="3">DAOM 197198</strain>
    </source>
</reference>
<dbReference type="EMBL" id="KI294291">
    <property type="protein sequence ID" value="ESA04472.1"/>
    <property type="molecule type" value="Genomic_DNA"/>
</dbReference>
<dbReference type="HOGENOM" id="CLU_2110255_0_0_1"/>
<dbReference type="AlphaFoldDB" id="U9TAP3"/>